<organism evidence="2 3">
    <name type="scientific">Phakopsora pachyrhizi</name>
    <name type="common">Asian soybean rust disease fungus</name>
    <dbReference type="NCBI Taxonomy" id="170000"/>
    <lineage>
        <taxon>Eukaryota</taxon>
        <taxon>Fungi</taxon>
        <taxon>Dikarya</taxon>
        <taxon>Basidiomycota</taxon>
        <taxon>Pucciniomycotina</taxon>
        <taxon>Pucciniomycetes</taxon>
        <taxon>Pucciniales</taxon>
        <taxon>Phakopsoraceae</taxon>
        <taxon>Phakopsora</taxon>
    </lineage>
</organism>
<keyword evidence="3" id="KW-1185">Reference proteome</keyword>
<dbReference type="EMBL" id="CALTRL010001748">
    <property type="protein sequence ID" value="CAH7673585.1"/>
    <property type="molecule type" value="Genomic_DNA"/>
</dbReference>
<accession>A0AAV0AXZ0</accession>
<reference evidence="2" key="1">
    <citation type="submission" date="2022-06" db="EMBL/GenBank/DDBJ databases">
        <authorList>
            <consortium name="SYNGENTA / RWTH Aachen University"/>
        </authorList>
    </citation>
    <scope>NUCLEOTIDE SEQUENCE</scope>
</reference>
<evidence type="ECO:0000313" key="3">
    <source>
        <dbReference type="Proteomes" id="UP001153365"/>
    </source>
</evidence>
<dbReference type="AlphaFoldDB" id="A0AAV0AXZ0"/>
<evidence type="ECO:0000256" key="1">
    <source>
        <dbReference type="SAM" id="MobiDB-lite"/>
    </source>
</evidence>
<name>A0AAV0AXZ0_PHAPC</name>
<feature type="compositionally biased region" description="Polar residues" evidence="1">
    <location>
        <begin position="8"/>
        <end position="39"/>
    </location>
</feature>
<dbReference type="Proteomes" id="UP001153365">
    <property type="component" value="Unassembled WGS sequence"/>
</dbReference>
<feature type="region of interest" description="Disordered" evidence="1">
    <location>
        <begin position="1"/>
        <end position="63"/>
    </location>
</feature>
<evidence type="ECO:0000313" key="2">
    <source>
        <dbReference type="EMBL" id="CAH7673585.1"/>
    </source>
</evidence>
<protein>
    <submittedName>
        <fullName evidence="2">Uncharacterized protein</fullName>
    </submittedName>
</protein>
<proteinExistence type="predicted"/>
<gene>
    <name evidence="2" type="ORF">PPACK8108_LOCUS8456</name>
</gene>
<comment type="caution">
    <text evidence="2">The sequence shown here is derived from an EMBL/GenBank/DDBJ whole genome shotgun (WGS) entry which is preliminary data.</text>
</comment>
<feature type="region of interest" description="Disordered" evidence="1">
    <location>
        <begin position="106"/>
        <end position="126"/>
    </location>
</feature>
<sequence>MGFRPDQTLGSINQQVNQKSEHGQTANSLPIKLNINSDRSGIGVINKKPKTLPSGKSSTLGGDDDCGCGQDNHRILSSFIDLQQDRYDEVKYKRLISKAISTCQKLDKQRLKTNNQTRKHDEEEEE</sequence>